<dbReference type="GO" id="GO:0005576">
    <property type="term" value="C:extracellular region"/>
    <property type="evidence" value="ECO:0007669"/>
    <property type="project" value="InterPro"/>
</dbReference>
<dbReference type="PANTHER" id="PTHR46751">
    <property type="entry name" value="EPPIN"/>
    <property type="match status" value="1"/>
</dbReference>
<dbReference type="PANTHER" id="PTHR46751:SF1">
    <property type="entry name" value="WAP FOUR-DISULFIDE CORE DOMAIN PROTEIN 6A"/>
    <property type="match status" value="1"/>
</dbReference>
<feature type="domain" description="WAP" evidence="4">
    <location>
        <begin position="96"/>
        <end position="143"/>
    </location>
</feature>
<gene>
    <name evidence="5" type="ORF">MCOR_2132</name>
</gene>
<evidence type="ECO:0000259" key="3">
    <source>
        <dbReference type="PROSITE" id="PS50279"/>
    </source>
</evidence>
<sequence length="198" mass="21928">MWSALVVVFCVIGSVQAIISDCRLPKQKGLCKARIPRFYFDYYSKQCRNFIYGGCGGNENNFKSLNECQDKCIVKPKPERCLTCCGPPPCCSTCITKTKPGFCPLVPQDTVGICVEECSSDYGCPDNKKCCSNGCGHVCSFPKGGIKPQPATCKIGKPLPNIFCGRGPSRQECPKKYYCNIDPVDRFAVCCRRSYNYL</sequence>
<dbReference type="PRINTS" id="PR00759">
    <property type="entry name" value="BASICPTASE"/>
</dbReference>
<feature type="signal peptide" evidence="2">
    <location>
        <begin position="1"/>
        <end position="17"/>
    </location>
</feature>
<feature type="chain" id="PRO_5026669743" description="BPTI/Kunitz inhibitor domain-containing protein" evidence="2">
    <location>
        <begin position="18"/>
        <end position="198"/>
    </location>
</feature>
<evidence type="ECO:0000256" key="1">
    <source>
        <dbReference type="ARBA" id="ARBA00023157"/>
    </source>
</evidence>
<dbReference type="FunFam" id="4.10.410.10:FF:000004">
    <property type="entry name" value="Tissue factor pathway inhibitor"/>
    <property type="match status" value="1"/>
</dbReference>
<dbReference type="SUPFAM" id="SSF57256">
    <property type="entry name" value="Elafin-like"/>
    <property type="match status" value="1"/>
</dbReference>
<proteinExistence type="predicted"/>
<evidence type="ECO:0000259" key="4">
    <source>
        <dbReference type="PROSITE" id="PS51390"/>
    </source>
</evidence>
<evidence type="ECO:0000256" key="2">
    <source>
        <dbReference type="SAM" id="SignalP"/>
    </source>
</evidence>
<dbReference type="SMART" id="SM00217">
    <property type="entry name" value="WAP"/>
    <property type="match status" value="1"/>
</dbReference>
<dbReference type="InterPro" id="IPR020901">
    <property type="entry name" value="Prtase_inh_Kunz-CS"/>
</dbReference>
<dbReference type="GO" id="GO:0004867">
    <property type="term" value="F:serine-type endopeptidase inhibitor activity"/>
    <property type="evidence" value="ECO:0007669"/>
    <property type="project" value="InterPro"/>
</dbReference>
<dbReference type="InterPro" id="IPR036645">
    <property type="entry name" value="Elafin-like_sf"/>
</dbReference>
<protein>
    <recommendedName>
        <fullName evidence="7">BPTI/Kunitz inhibitor domain-containing protein</fullName>
    </recommendedName>
</protein>
<dbReference type="InterPro" id="IPR036880">
    <property type="entry name" value="Kunitz_BPTI_sf"/>
</dbReference>
<dbReference type="Pfam" id="PF00014">
    <property type="entry name" value="Kunitz_BPTI"/>
    <property type="match status" value="1"/>
</dbReference>
<keyword evidence="1" id="KW-1015">Disulfide bond</keyword>
<evidence type="ECO:0000313" key="5">
    <source>
        <dbReference type="EMBL" id="CAC5359127.1"/>
    </source>
</evidence>
<accession>A0A6J7ZZ29</accession>
<dbReference type="OrthoDB" id="5950222at2759"/>
<dbReference type="CDD" id="cd00109">
    <property type="entry name" value="Kunitz-type"/>
    <property type="match status" value="1"/>
</dbReference>
<dbReference type="Pfam" id="PF00095">
    <property type="entry name" value="WAP"/>
    <property type="match status" value="1"/>
</dbReference>
<dbReference type="InterPro" id="IPR002223">
    <property type="entry name" value="Kunitz_BPTI"/>
</dbReference>
<dbReference type="InterPro" id="IPR008197">
    <property type="entry name" value="WAP_dom"/>
</dbReference>
<organism evidence="5 6">
    <name type="scientific">Mytilus coruscus</name>
    <name type="common">Sea mussel</name>
    <dbReference type="NCBI Taxonomy" id="42192"/>
    <lineage>
        <taxon>Eukaryota</taxon>
        <taxon>Metazoa</taxon>
        <taxon>Spiralia</taxon>
        <taxon>Lophotrochozoa</taxon>
        <taxon>Mollusca</taxon>
        <taxon>Bivalvia</taxon>
        <taxon>Autobranchia</taxon>
        <taxon>Pteriomorphia</taxon>
        <taxon>Mytilida</taxon>
        <taxon>Mytiloidea</taxon>
        <taxon>Mytilidae</taxon>
        <taxon>Mytilinae</taxon>
        <taxon>Mytilus</taxon>
    </lineage>
</organism>
<dbReference type="SMART" id="SM00131">
    <property type="entry name" value="KU"/>
    <property type="match status" value="1"/>
</dbReference>
<dbReference type="Gene3D" id="4.10.75.10">
    <property type="entry name" value="Elafin-like"/>
    <property type="match status" value="1"/>
</dbReference>
<evidence type="ECO:0000313" key="6">
    <source>
        <dbReference type="Proteomes" id="UP000507470"/>
    </source>
</evidence>
<keyword evidence="6" id="KW-1185">Reference proteome</keyword>
<dbReference type="PROSITE" id="PS50279">
    <property type="entry name" value="BPTI_KUNITZ_2"/>
    <property type="match status" value="1"/>
</dbReference>
<dbReference type="CDD" id="cd00199">
    <property type="entry name" value="WAP"/>
    <property type="match status" value="1"/>
</dbReference>
<dbReference type="EMBL" id="CACVKT020000425">
    <property type="protein sequence ID" value="CAC5359127.1"/>
    <property type="molecule type" value="Genomic_DNA"/>
</dbReference>
<keyword evidence="2" id="KW-0732">Signal</keyword>
<name>A0A6J7ZZ29_MYTCO</name>
<reference evidence="5 6" key="1">
    <citation type="submission" date="2020-06" db="EMBL/GenBank/DDBJ databases">
        <authorList>
            <person name="Li R."/>
            <person name="Bekaert M."/>
        </authorList>
    </citation>
    <scope>NUCLEOTIDE SEQUENCE [LARGE SCALE GENOMIC DNA]</scope>
    <source>
        <strain evidence="6">wild</strain>
    </source>
</reference>
<dbReference type="PROSITE" id="PS51390">
    <property type="entry name" value="WAP"/>
    <property type="match status" value="1"/>
</dbReference>
<dbReference type="SUPFAM" id="SSF57362">
    <property type="entry name" value="BPTI-like"/>
    <property type="match status" value="1"/>
</dbReference>
<feature type="domain" description="BPTI/Kunitz inhibitor" evidence="3">
    <location>
        <begin position="22"/>
        <end position="72"/>
    </location>
</feature>
<dbReference type="AlphaFoldDB" id="A0A6J7ZZ29"/>
<dbReference type="PROSITE" id="PS00280">
    <property type="entry name" value="BPTI_KUNITZ_1"/>
    <property type="match status" value="1"/>
</dbReference>
<dbReference type="Proteomes" id="UP000507470">
    <property type="component" value="Unassembled WGS sequence"/>
</dbReference>
<dbReference type="FunFam" id="4.10.75.10:FF:000001">
    <property type="entry name" value="Anosmin 1"/>
    <property type="match status" value="1"/>
</dbReference>
<dbReference type="PRINTS" id="PR00003">
    <property type="entry name" value="4DISULPHCORE"/>
</dbReference>
<dbReference type="InterPro" id="IPR051388">
    <property type="entry name" value="Serpin_venom_toxin"/>
</dbReference>
<evidence type="ECO:0008006" key="7">
    <source>
        <dbReference type="Google" id="ProtNLM"/>
    </source>
</evidence>
<dbReference type="Gene3D" id="4.10.410.10">
    <property type="entry name" value="Pancreatic trypsin inhibitor Kunitz domain"/>
    <property type="match status" value="1"/>
</dbReference>